<dbReference type="RefSeq" id="WP_207397537.1">
    <property type="nucleotide sequence ID" value="NZ_JABRWO010000009.1"/>
</dbReference>
<reference evidence="1 2" key="1">
    <citation type="submission" date="2020-05" db="EMBL/GenBank/DDBJ databases">
        <title>Bremerella alba sp. nov., a novel planctomycete isolated from the surface of the macroalga Fucus spiralis.</title>
        <authorList>
            <person name="Godinho O."/>
            <person name="Botelho R."/>
            <person name="Albuquerque L."/>
            <person name="Wiegand S."/>
            <person name="Da Costa M.S."/>
            <person name="Lobo-Da-Cunha A."/>
            <person name="Jogler C."/>
            <person name="Lage O.M."/>
        </authorList>
    </citation>
    <scope>NUCLEOTIDE SEQUENCE [LARGE SCALE GENOMIC DNA]</scope>
    <source>
        <strain evidence="1 2">FF15</strain>
    </source>
</reference>
<protein>
    <submittedName>
        <fullName evidence="1">Uncharacterized protein</fullName>
    </submittedName>
</protein>
<comment type="caution">
    <text evidence="1">The sequence shown here is derived from an EMBL/GenBank/DDBJ whole genome shotgun (WGS) entry which is preliminary data.</text>
</comment>
<gene>
    <name evidence="1" type="ORF">HOV93_33000</name>
</gene>
<name>A0A7V8V7I1_9BACT</name>
<proteinExistence type="predicted"/>
<dbReference type="Proteomes" id="UP000551616">
    <property type="component" value="Unassembled WGS sequence"/>
</dbReference>
<dbReference type="AlphaFoldDB" id="A0A7V8V7I1"/>
<evidence type="ECO:0000313" key="2">
    <source>
        <dbReference type="Proteomes" id="UP000551616"/>
    </source>
</evidence>
<evidence type="ECO:0000313" key="1">
    <source>
        <dbReference type="EMBL" id="MBA2116111.1"/>
    </source>
</evidence>
<organism evidence="1 2">
    <name type="scientific">Bremerella alba</name>
    <dbReference type="NCBI Taxonomy" id="980252"/>
    <lineage>
        <taxon>Bacteria</taxon>
        <taxon>Pseudomonadati</taxon>
        <taxon>Planctomycetota</taxon>
        <taxon>Planctomycetia</taxon>
        <taxon>Pirellulales</taxon>
        <taxon>Pirellulaceae</taxon>
        <taxon>Bremerella</taxon>
    </lineage>
</organism>
<dbReference type="EMBL" id="JABRWO010000009">
    <property type="protein sequence ID" value="MBA2116111.1"/>
    <property type="molecule type" value="Genomic_DNA"/>
</dbReference>
<accession>A0A7V8V7I1</accession>
<keyword evidence="2" id="KW-1185">Reference proteome</keyword>
<sequence length="71" mass="7824">MQASELNRAVAQATGESISTIQRMGFILAEEHSEESDGEVSFGPNVVDWDEVEFVRMQLQQELGRNVPSAA</sequence>